<dbReference type="Proteomes" id="UP000016762">
    <property type="component" value="Unassembled WGS sequence"/>
</dbReference>
<dbReference type="EC" id="2.7.1.3" evidence="6"/>
<dbReference type="InterPro" id="IPR000524">
    <property type="entry name" value="Tscrpt_reg_HTH_GntR"/>
</dbReference>
<comment type="caution">
    <text evidence="6">The sequence shown here is derived from an EMBL/GenBank/DDBJ whole genome shotgun (WGS) entry which is preliminary data.</text>
</comment>
<dbReference type="PATRIC" id="fig|1397666.3.peg.1295"/>
<dbReference type="EMBL" id="AWXE01000004">
    <property type="protein sequence ID" value="ERL46407.1"/>
    <property type="molecule type" value="Genomic_DNA"/>
</dbReference>
<evidence type="ECO:0000256" key="1">
    <source>
        <dbReference type="ARBA" id="ARBA00023015"/>
    </source>
</evidence>
<dbReference type="SUPFAM" id="SSF46785">
    <property type="entry name" value="Winged helix' DNA-binding domain"/>
    <property type="match status" value="1"/>
</dbReference>
<keyword evidence="2" id="KW-0238">DNA-binding</keyword>
<dbReference type="PANTHER" id="PTHR43537">
    <property type="entry name" value="TRANSCRIPTIONAL REGULATOR, GNTR FAMILY"/>
    <property type="match status" value="1"/>
</dbReference>
<dbReference type="InterPro" id="IPR008920">
    <property type="entry name" value="TF_FadR/GntR_C"/>
</dbReference>
<dbReference type="InterPro" id="IPR011711">
    <property type="entry name" value="GntR_C"/>
</dbReference>
<keyword evidence="1" id="KW-0805">Transcription regulation</keyword>
<dbReference type="Pfam" id="PF00392">
    <property type="entry name" value="GntR"/>
    <property type="match status" value="1"/>
</dbReference>
<evidence type="ECO:0000313" key="6">
    <source>
        <dbReference type="EMBL" id="ERL46407.1"/>
    </source>
</evidence>
<dbReference type="eggNOG" id="COG1802">
    <property type="taxonomic scope" value="Bacteria"/>
</dbReference>
<dbReference type="InterPro" id="IPR036388">
    <property type="entry name" value="WH-like_DNA-bd_sf"/>
</dbReference>
<evidence type="ECO:0000313" key="7">
    <source>
        <dbReference type="Proteomes" id="UP000016762"/>
    </source>
</evidence>
<evidence type="ECO:0000256" key="2">
    <source>
        <dbReference type="ARBA" id="ARBA00023125"/>
    </source>
</evidence>
<dbReference type="GO" id="GO:0003700">
    <property type="term" value="F:DNA-binding transcription factor activity"/>
    <property type="evidence" value="ECO:0007669"/>
    <property type="project" value="InterPro"/>
</dbReference>
<keyword evidence="6" id="KW-0418">Kinase</keyword>
<dbReference type="OrthoDB" id="8479543at2"/>
<evidence type="ECO:0000259" key="5">
    <source>
        <dbReference type="PROSITE" id="PS50949"/>
    </source>
</evidence>
<keyword evidence="4" id="KW-0175">Coiled coil</keyword>
<dbReference type="PANTHER" id="PTHR43537:SF45">
    <property type="entry name" value="GNTR FAMILY REGULATORY PROTEIN"/>
    <property type="match status" value="1"/>
</dbReference>
<dbReference type="InterPro" id="IPR036390">
    <property type="entry name" value="WH_DNA-bd_sf"/>
</dbReference>
<dbReference type="Pfam" id="PF07729">
    <property type="entry name" value="FCD"/>
    <property type="match status" value="1"/>
</dbReference>
<reference evidence="6 7" key="1">
    <citation type="journal article" date="2014" name="FEMS Microbiol. Ecol.">
        <title>Genomic differentiation among two strains of the PS1 clade isolated from geographically separated marine habitats.</title>
        <authorList>
            <person name="Jimenez-Infante F."/>
            <person name="Ngugi D.K."/>
            <person name="Alam I."/>
            <person name="Rashid M."/>
            <person name="Baalawi W."/>
            <person name="Kamau A.A."/>
            <person name="Bajic V.B."/>
            <person name="Stingl U."/>
        </authorList>
    </citation>
    <scope>NUCLEOTIDE SEQUENCE [LARGE SCALE GENOMIC DNA]</scope>
    <source>
        <strain evidence="6 7">RS24</strain>
    </source>
</reference>
<name>U2XMR0_9PROT</name>
<dbReference type="SUPFAM" id="SSF48008">
    <property type="entry name" value="GntR ligand-binding domain-like"/>
    <property type="match status" value="1"/>
</dbReference>
<keyword evidence="6" id="KW-0808">Transferase</keyword>
<dbReference type="PROSITE" id="PS50949">
    <property type="entry name" value="HTH_GNTR"/>
    <property type="match status" value="1"/>
</dbReference>
<dbReference type="AlphaFoldDB" id="U2XMR0"/>
<dbReference type="GO" id="GO:0003677">
    <property type="term" value="F:DNA binding"/>
    <property type="evidence" value="ECO:0007669"/>
    <property type="project" value="UniProtKB-KW"/>
</dbReference>
<evidence type="ECO:0000256" key="3">
    <source>
        <dbReference type="ARBA" id="ARBA00023163"/>
    </source>
</evidence>
<dbReference type="STRING" id="1397666.RS24_01405"/>
<accession>U2XMR0</accession>
<keyword evidence="7" id="KW-1185">Reference proteome</keyword>
<protein>
    <submittedName>
        <fullName evidence="6">Ketohexokinase protein</fullName>
        <ecNumber evidence="6">2.7.1.3</ecNumber>
    </submittedName>
</protein>
<sequence>MSKIYVTLGELCANKGDVMPKAADQAYLIIREAILNGKLKEAEKIVEEDLVELCQVSRTPVRDALKKLNYEGFITLKENQGGWVRQWSKEEVREVFEARALVEGYIIQLTSDKVQEEDIAFLTNNVADLENNISAHIADNENVESILPLFLENNRAFHDKLYEICRNDRLRNLMFALSPPPLVHRTAKVFDFERIQQSCHDHKMIVTALRSNDRKWAQSVMQAHILAAADSYAEHFNDF</sequence>
<organism evidence="6 7">
    <name type="scientific">Candidatus Micropelagius thuwalensis</name>
    <dbReference type="NCBI Taxonomy" id="1397666"/>
    <lineage>
        <taxon>Bacteria</taxon>
        <taxon>Pseudomonadati</taxon>
        <taxon>Pseudomonadota</taxon>
        <taxon>Alphaproteobacteria</taxon>
        <taxon>PS1 clade</taxon>
        <taxon>Candidatus Micropelagius</taxon>
    </lineage>
</organism>
<proteinExistence type="predicted"/>
<dbReference type="Gene3D" id="1.10.10.10">
    <property type="entry name" value="Winged helix-like DNA-binding domain superfamily/Winged helix DNA-binding domain"/>
    <property type="match status" value="1"/>
</dbReference>
<dbReference type="SMART" id="SM00345">
    <property type="entry name" value="HTH_GNTR"/>
    <property type="match status" value="1"/>
</dbReference>
<evidence type="ECO:0000256" key="4">
    <source>
        <dbReference type="SAM" id="Coils"/>
    </source>
</evidence>
<gene>
    <name evidence="6" type="ORF">RS24_01405</name>
</gene>
<dbReference type="GO" id="GO:0004454">
    <property type="term" value="F:ketohexokinase activity"/>
    <property type="evidence" value="ECO:0007669"/>
    <property type="project" value="UniProtKB-EC"/>
</dbReference>
<feature type="domain" description="HTH gntR-type" evidence="5">
    <location>
        <begin position="20"/>
        <end position="87"/>
    </location>
</feature>
<keyword evidence="3" id="KW-0804">Transcription</keyword>
<dbReference type="SMART" id="SM00895">
    <property type="entry name" value="FCD"/>
    <property type="match status" value="1"/>
</dbReference>
<dbReference type="Gene3D" id="1.20.120.530">
    <property type="entry name" value="GntR ligand-binding domain-like"/>
    <property type="match status" value="1"/>
</dbReference>
<feature type="coiled-coil region" evidence="4">
    <location>
        <begin position="112"/>
        <end position="146"/>
    </location>
</feature>